<evidence type="ECO:0000256" key="10">
    <source>
        <dbReference type="ARBA" id="ARBA00023170"/>
    </source>
</evidence>
<dbReference type="PRINTS" id="PR01507">
    <property type="entry name" value="MCH1RECEPTOR"/>
</dbReference>
<sequence length="600" mass="65774">MAATVMAGCDSGAPDLDFKCSVEAAGGGVVVEIGWLSENWLFRRFTIVAEDCNMSKEMQELQKQWHSMVQSIHSNSNVVAFMNSRVGQYLDDHPFVALSLLMFTAVSAIPVAFFLIFVVTTAVMACIGVIVMEGVVIAIGGIALLCVLCGLGALSLGVSGVLSVCYVVLSTLVNYWYASRGQIKKQEVNGSLQQKSPSVLDLSANNGKNDPTGLQGIGNLYSFNMKDYHLQAADGDHFFLKMDFKTNHTESLNSCIPNIPKAVQNFSLPGYPSRMSYGSFIMPTLSGIICLLGIIGNSRVICTVLKKSGPSSSVPDTIIISLSMVDLLFLLGMPFLIHQLLGNGAWRFGETMRTIITTLDANSQFTNTYILTTMSIDCYLATIYPFTSTRFRKRPVAILVICMLWALSFLSITPVWMYAQLIPLPRGLLGCGIHLPEPQRNIYWYTLYQFFLVFAIPFALITVAYREILLKMARSSEALMSQRCTRARTKRLTRTAIAICVAFFICWAPFHILQLAQLAMTCPTLPFYYAYNVAISLGYANSCLNPFIYILLGQNFQRGLGVPIRPAAAAQASPHGSKSIQGDAVESGQPLLHLVSVSGK</sequence>
<evidence type="ECO:0000313" key="17">
    <source>
        <dbReference type="EMBL" id="KAK4813609.1"/>
    </source>
</evidence>
<comment type="caution">
    <text evidence="17">The sequence shown here is derived from an EMBL/GenBank/DDBJ whole genome shotgun (WGS) entry which is preliminary data.</text>
</comment>
<feature type="transmembrane region" description="Helical" evidence="15">
    <location>
        <begin position="442"/>
        <end position="465"/>
    </location>
</feature>
<evidence type="ECO:0000256" key="6">
    <source>
        <dbReference type="ARBA" id="ARBA00022989"/>
    </source>
</evidence>
<dbReference type="PRINTS" id="PR00237">
    <property type="entry name" value="GPCRRHODOPSN"/>
</dbReference>
<evidence type="ECO:0000256" key="11">
    <source>
        <dbReference type="ARBA" id="ARBA00023180"/>
    </source>
</evidence>
<feature type="domain" description="G-protein coupled receptors family 1 profile" evidence="16">
    <location>
        <begin position="296"/>
        <end position="549"/>
    </location>
</feature>
<evidence type="ECO:0000256" key="1">
    <source>
        <dbReference type="ARBA" id="ARBA00004651"/>
    </source>
</evidence>
<dbReference type="Pfam" id="PF16015">
    <property type="entry name" value="Promethin"/>
    <property type="match status" value="1"/>
</dbReference>
<dbReference type="PANTHER" id="PTHR24229:SF91">
    <property type="entry name" value="MELANIN-CONCENTRATING HORMONE RECEPTOR 1"/>
    <property type="match status" value="1"/>
</dbReference>
<feature type="transmembrane region" description="Helical" evidence="15">
    <location>
        <begin position="126"/>
        <end position="154"/>
    </location>
</feature>
<protein>
    <recommendedName>
        <fullName evidence="3">Melanin-concentrating hormone receptor 1</fullName>
    </recommendedName>
    <alternativeName>
        <fullName evidence="14">G-protein coupled receptor 24</fullName>
    </alternativeName>
    <alternativeName>
        <fullName evidence="13">MCH-1R</fullName>
    </alternativeName>
</protein>
<feature type="transmembrane region" description="Helical" evidence="15">
    <location>
        <begin position="277"/>
        <end position="298"/>
    </location>
</feature>
<reference evidence="17 18" key="1">
    <citation type="journal article" date="2023" name="J. Hered.">
        <title>Chromosome-level genome of the wood stork (Mycteria americana) provides insight into avian chromosome evolution.</title>
        <authorList>
            <person name="Flamio R. Jr."/>
            <person name="Ramstad K.M."/>
        </authorList>
    </citation>
    <scope>NUCLEOTIDE SEQUENCE [LARGE SCALE GENOMIC DNA]</scope>
    <source>
        <strain evidence="17">JAX WOST 10</strain>
    </source>
</reference>
<keyword evidence="8 15" id="KW-0472">Membrane</keyword>
<evidence type="ECO:0000256" key="12">
    <source>
        <dbReference type="ARBA" id="ARBA00023224"/>
    </source>
</evidence>
<comment type="subunit">
    <text evidence="2">Interacts with NCDN.</text>
</comment>
<feature type="transmembrane region" description="Helical" evidence="15">
    <location>
        <begin position="318"/>
        <end position="337"/>
    </location>
</feature>
<evidence type="ECO:0000256" key="4">
    <source>
        <dbReference type="ARBA" id="ARBA00022475"/>
    </source>
</evidence>
<dbReference type="SUPFAM" id="SSF81321">
    <property type="entry name" value="Family A G protein-coupled receptor-like"/>
    <property type="match status" value="1"/>
</dbReference>
<dbReference type="GO" id="GO:0005886">
    <property type="term" value="C:plasma membrane"/>
    <property type="evidence" value="ECO:0007669"/>
    <property type="project" value="UniProtKB-SubCell"/>
</dbReference>
<dbReference type="PROSITE" id="PS50262">
    <property type="entry name" value="G_PROTEIN_RECEP_F1_2"/>
    <property type="match status" value="1"/>
</dbReference>
<gene>
    <name evidence="17" type="ORF">QYF61_011955</name>
</gene>
<dbReference type="InterPro" id="IPR008361">
    <property type="entry name" value="MCH_rcpt"/>
</dbReference>
<dbReference type="GO" id="GO:0043005">
    <property type="term" value="C:neuron projection"/>
    <property type="evidence" value="ECO:0007669"/>
    <property type="project" value="TreeGrafter"/>
</dbReference>
<keyword evidence="10" id="KW-0675">Receptor</keyword>
<evidence type="ECO:0000256" key="7">
    <source>
        <dbReference type="ARBA" id="ARBA00023040"/>
    </source>
</evidence>
<keyword evidence="11" id="KW-0325">Glycoprotein</keyword>
<dbReference type="Proteomes" id="UP001333110">
    <property type="component" value="Unassembled WGS sequence"/>
</dbReference>
<keyword evidence="12" id="KW-0807">Transducer</keyword>
<name>A0AAN7MX48_MYCAM</name>
<keyword evidence="4" id="KW-1003">Cell membrane</keyword>
<accession>A0AAN7MX48</accession>
<dbReference type="PANTHER" id="PTHR24229">
    <property type="entry name" value="NEUROPEPTIDES RECEPTOR"/>
    <property type="match status" value="1"/>
</dbReference>
<feature type="transmembrane region" description="Helical" evidence="15">
    <location>
        <begin position="396"/>
        <end position="419"/>
    </location>
</feature>
<dbReference type="GO" id="GO:0030273">
    <property type="term" value="F:melanin-concentrating hormone receptor activity"/>
    <property type="evidence" value="ECO:0007669"/>
    <property type="project" value="InterPro"/>
</dbReference>
<keyword evidence="7" id="KW-0297">G-protein coupled receptor</keyword>
<dbReference type="EMBL" id="JAUNZN010000012">
    <property type="protein sequence ID" value="KAK4813609.1"/>
    <property type="molecule type" value="Genomic_DNA"/>
</dbReference>
<feature type="transmembrane region" description="Helical" evidence="15">
    <location>
        <begin position="160"/>
        <end position="177"/>
    </location>
</feature>
<keyword evidence="5 15" id="KW-0812">Transmembrane</keyword>
<organism evidence="17 18">
    <name type="scientific">Mycteria americana</name>
    <name type="common">Wood stork</name>
    <dbReference type="NCBI Taxonomy" id="33587"/>
    <lineage>
        <taxon>Eukaryota</taxon>
        <taxon>Metazoa</taxon>
        <taxon>Chordata</taxon>
        <taxon>Craniata</taxon>
        <taxon>Vertebrata</taxon>
        <taxon>Euteleostomi</taxon>
        <taxon>Archelosauria</taxon>
        <taxon>Archosauria</taxon>
        <taxon>Dinosauria</taxon>
        <taxon>Saurischia</taxon>
        <taxon>Theropoda</taxon>
        <taxon>Coelurosauria</taxon>
        <taxon>Aves</taxon>
        <taxon>Neognathae</taxon>
        <taxon>Neoaves</taxon>
        <taxon>Aequornithes</taxon>
        <taxon>Ciconiiformes</taxon>
        <taxon>Ciconiidae</taxon>
        <taxon>Mycteria</taxon>
    </lineage>
</organism>
<evidence type="ECO:0000256" key="2">
    <source>
        <dbReference type="ARBA" id="ARBA00011509"/>
    </source>
</evidence>
<dbReference type="Pfam" id="PF00001">
    <property type="entry name" value="7tm_1"/>
    <property type="match status" value="1"/>
</dbReference>
<feature type="transmembrane region" description="Helical" evidence="15">
    <location>
        <begin position="95"/>
        <end position="119"/>
    </location>
</feature>
<keyword evidence="6 15" id="KW-1133">Transmembrane helix</keyword>
<dbReference type="PRINTS" id="PR01783">
    <property type="entry name" value="MCHRECEPTOR"/>
</dbReference>
<dbReference type="AlphaFoldDB" id="A0AAN7MX48"/>
<proteinExistence type="predicted"/>
<comment type="subcellular location">
    <subcellularLocation>
        <location evidence="1">Cell membrane</location>
        <topology evidence="1">Multi-pass membrane protein</topology>
    </subcellularLocation>
</comment>
<evidence type="ECO:0000313" key="18">
    <source>
        <dbReference type="Proteomes" id="UP001333110"/>
    </source>
</evidence>
<dbReference type="InterPro" id="IPR000276">
    <property type="entry name" value="GPCR_Rhodpsn"/>
</dbReference>
<evidence type="ECO:0000256" key="5">
    <source>
        <dbReference type="ARBA" id="ARBA00022692"/>
    </source>
</evidence>
<evidence type="ECO:0000256" key="14">
    <source>
        <dbReference type="ARBA" id="ARBA00033115"/>
    </source>
</evidence>
<dbReference type="InterPro" id="IPR004047">
    <property type="entry name" value="MCHR1"/>
</dbReference>
<dbReference type="GO" id="GO:0007218">
    <property type="term" value="P:neuropeptide signaling pathway"/>
    <property type="evidence" value="ECO:0007669"/>
    <property type="project" value="InterPro"/>
</dbReference>
<evidence type="ECO:0000256" key="3">
    <source>
        <dbReference type="ARBA" id="ARBA00022022"/>
    </source>
</evidence>
<dbReference type="Gene3D" id="1.20.1070.10">
    <property type="entry name" value="Rhodopsin 7-helix transmembrane proteins"/>
    <property type="match status" value="1"/>
</dbReference>
<evidence type="ECO:0000256" key="8">
    <source>
        <dbReference type="ARBA" id="ARBA00023136"/>
    </source>
</evidence>
<evidence type="ECO:0000256" key="15">
    <source>
        <dbReference type="SAM" id="Phobius"/>
    </source>
</evidence>
<evidence type="ECO:0000259" key="16">
    <source>
        <dbReference type="PROSITE" id="PS50262"/>
    </source>
</evidence>
<dbReference type="InterPro" id="IPR017452">
    <property type="entry name" value="GPCR_Rhodpsn_7TM"/>
</dbReference>
<feature type="transmembrane region" description="Helical" evidence="15">
    <location>
        <begin position="496"/>
        <end position="516"/>
    </location>
</feature>
<evidence type="ECO:0000256" key="9">
    <source>
        <dbReference type="ARBA" id="ARBA00023157"/>
    </source>
</evidence>
<keyword evidence="9" id="KW-1015">Disulfide bond</keyword>
<feature type="transmembrane region" description="Helical" evidence="15">
    <location>
        <begin position="528"/>
        <end position="552"/>
    </location>
</feature>
<evidence type="ECO:0000256" key="13">
    <source>
        <dbReference type="ARBA" id="ARBA00032830"/>
    </source>
</evidence>
<dbReference type="GO" id="GO:0042923">
    <property type="term" value="F:neuropeptide binding"/>
    <property type="evidence" value="ECO:0007669"/>
    <property type="project" value="TreeGrafter"/>
</dbReference>
<keyword evidence="18" id="KW-1185">Reference proteome</keyword>